<feature type="transmembrane region" description="Helical" evidence="1">
    <location>
        <begin position="6"/>
        <end position="25"/>
    </location>
</feature>
<keyword evidence="4" id="KW-1185">Reference proteome</keyword>
<dbReference type="RefSeq" id="WP_244747141.1">
    <property type="nucleotide sequence ID" value="NZ_CP095071.1"/>
</dbReference>
<dbReference type="Proteomes" id="UP000831537">
    <property type="component" value="Chromosome"/>
</dbReference>
<evidence type="ECO:0000313" key="4">
    <source>
        <dbReference type="Proteomes" id="UP000831537"/>
    </source>
</evidence>
<dbReference type="Gene3D" id="3.40.50.620">
    <property type="entry name" value="HUPs"/>
    <property type="match status" value="1"/>
</dbReference>
<dbReference type="EMBL" id="CP095071">
    <property type="protein sequence ID" value="UOQ86774.1"/>
    <property type="molecule type" value="Genomic_DNA"/>
</dbReference>
<organism evidence="3 4">
    <name type="scientific">Gracilibacillus salinarum</name>
    <dbReference type="NCBI Taxonomy" id="2932255"/>
    <lineage>
        <taxon>Bacteria</taxon>
        <taxon>Bacillati</taxon>
        <taxon>Bacillota</taxon>
        <taxon>Bacilli</taxon>
        <taxon>Bacillales</taxon>
        <taxon>Bacillaceae</taxon>
        <taxon>Gracilibacillus</taxon>
    </lineage>
</organism>
<dbReference type="Pfam" id="PF02698">
    <property type="entry name" value="DUF218"/>
    <property type="match status" value="1"/>
</dbReference>
<dbReference type="InterPro" id="IPR003848">
    <property type="entry name" value="DUF218"/>
</dbReference>
<keyword evidence="1" id="KW-1133">Transmembrane helix</keyword>
<dbReference type="InterPro" id="IPR051599">
    <property type="entry name" value="Cell_Envelope_Assoc"/>
</dbReference>
<dbReference type="CDD" id="cd06259">
    <property type="entry name" value="YdcF-like"/>
    <property type="match status" value="1"/>
</dbReference>
<accession>A0ABY4GRA6</accession>
<protein>
    <submittedName>
        <fullName evidence="3">YdcF family protein</fullName>
    </submittedName>
</protein>
<evidence type="ECO:0000256" key="1">
    <source>
        <dbReference type="SAM" id="Phobius"/>
    </source>
</evidence>
<dbReference type="PANTHER" id="PTHR30336">
    <property type="entry name" value="INNER MEMBRANE PROTEIN, PROBABLE PERMEASE"/>
    <property type="match status" value="1"/>
</dbReference>
<evidence type="ECO:0000259" key="2">
    <source>
        <dbReference type="Pfam" id="PF02698"/>
    </source>
</evidence>
<dbReference type="PANTHER" id="PTHR30336:SF4">
    <property type="entry name" value="ENVELOPE BIOGENESIS FACTOR ELYC"/>
    <property type="match status" value="1"/>
</dbReference>
<keyword evidence="1" id="KW-0472">Membrane</keyword>
<sequence length="191" mass="22321">MIKKWLILIIPLFMLVIFFFIFFQLHRLLVLEQSPKKVDAIIVLSGGTGDREAEAAKLYHEGYSDTIIVTGALVGWQTYTSDIMREHLIKLGVPNDAIFDYKEVTSTREEAELSIPLLRELRVNSLMVVTNKYHSARATWIFERTLKKEEIEVISVPIREDVFDRNWWKQHETRKQGATEALKAVWELFRL</sequence>
<proteinExistence type="predicted"/>
<keyword evidence="1" id="KW-0812">Transmembrane</keyword>
<dbReference type="InterPro" id="IPR014729">
    <property type="entry name" value="Rossmann-like_a/b/a_fold"/>
</dbReference>
<evidence type="ECO:0000313" key="3">
    <source>
        <dbReference type="EMBL" id="UOQ86774.1"/>
    </source>
</evidence>
<feature type="domain" description="DUF218" evidence="2">
    <location>
        <begin position="39"/>
        <end position="167"/>
    </location>
</feature>
<gene>
    <name evidence="3" type="ORF">MUN87_07775</name>
</gene>
<reference evidence="3 4" key="1">
    <citation type="submission" date="2022-04" db="EMBL/GenBank/DDBJ databases">
        <title>Gracilibacillus sp. isolated from saltern.</title>
        <authorList>
            <person name="Won M."/>
            <person name="Lee C.-M."/>
            <person name="Woen H.-Y."/>
            <person name="Kwon S.-W."/>
        </authorList>
    </citation>
    <scope>NUCLEOTIDE SEQUENCE [LARGE SCALE GENOMIC DNA]</scope>
    <source>
        <strain evidence="3 4">SSPM10-3</strain>
    </source>
</reference>
<name>A0ABY4GRA6_9BACI</name>